<organism evidence="1 2">
    <name type="scientific">Vermiconidia calcicola</name>
    <dbReference type="NCBI Taxonomy" id="1690605"/>
    <lineage>
        <taxon>Eukaryota</taxon>
        <taxon>Fungi</taxon>
        <taxon>Dikarya</taxon>
        <taxon>Ascomycota</taxon>
        <taxon>Pezizomycotina</taxon>
        <taxon>Dothideomycetes</taxon>
        <taxon>Dothideomycetidae</taxon>
        <taxon>Mycosphaerellales</taxon>
        <taxon>Extremaceae</taxon>
        <taxon>Vermiconidia</taxon>
    </lineage>
</organism>
<dbReference type="EMBL" id="JAUTXU010000183">
    <property type="protein sequence ID" value="KAK3700575.1"/>
    <property type="molecule type" value="Genomic_DNA"/>
</dbReference>
<reference evidence="1" key="1">
    <citation type="submission" date="2023-07" db="EMBL/GenBank/DDBJ databases">
        <title>Black Yeasts Isolated from many extreme environments.</title>
        <authorList>
            <person name="Coleine C."/>
            <person name="Stajich J.E."/>
            <person name="Selbmann L."/>
        </authorList>
    </citation>
    <scope>NUCLEOTIDE SEQUENCE</scope>
    <source>
        <strain evidence="1">CCFEE 5714</strain>
    </source>
</reference>
<comment type="caution">
    <text evidence="1">The sequence shown here is derived from an EMBL/GenBank/DDBJ whole genome shotgun (WGS) entry which is preliminary data.</text>
</comment>
<protein>
    <submittedName>
        <fullName evidence="1">Uncharacterized protein</fullName>
    </submittedName>
</protein>
<sequence>MWYRCRTCRRLHRTLAAARACLHHPDDKDFDSLSTVSRCRARRAAIGGHQPAAAAPVLVAVLAQQVNPGVGLPQQAPHNPPQVPYQQPQQLPHQQPGAQDQGQGQGQGQGPGANQDQDQAQDDQDEAGHQPQQQDDNTQADDDDDAHSAATRARDFVHRWVMRLTADALPDPDRRWYEDRFLRFCIFVLLVLILWLIWRFQINAADFEYIEKRRRDCYGL</sequence>
<keyword evidence="2" id="KW-1185">Reference proteome</keyword>
<evidence type="ECO:0000313" key="2">
    <source>
        <dbReference type="Proteomes" id="UP001281147"/>
    </source>
</evidence>
<gene>
    <name evidence="1" type="ORF">LTR37_015903</name>
</gene>
<dbReference type="Proteomes" id="UP001281147">
    <property type="component" value="Unassembled WGS sequence"/>
</dbReference>
<accession>A0ACC3MPS3</accession>
<evidence type="ECO:0000313" key="1">
    <source>
        <dbReference type="EMBL" id="KAK3700575.1"/>
    </source>
</evidence>
<name>A0ACC3MPS3_9PEZI</name>
<proteinExistence type="predicted"/>